<name>A0AA39LZQ3_9BILA</name>
<dbReference type="PANTHER" id="PTHR47966:SF8">
    <property type="entry name" value="ASPARTIC PROTEASE 1-RELATED"/>
    <property type="match status" value="1"/>
</dbReference>
<dbReference type="SUPFAM" id="SSF50630">
    <property type="entry name" value="Acid proteases"/>
    <property type="match status" value="1"/>
</dbReference>
<dbReference type="AlphaFoldDB" id="A0AA39LZQ3"/>
<accession>A0AA39LZQ3</accession>
<dbReference type="InterPro" id="IPR034164">
    <property type="entry name" value="Pepsin-like_dom"/>
</dbReference>
<dbReference type="GO" id="GO:0004190">
    <property type="term" value="F:aspartic-type endopeptidase activity"/>
    <property type="evidence" value="ECO:0007669"/>
    <property type="project" value="InterPro"/>
</dbReference>
<dbReference type="PROSITE" id="PS51767">
    <property type="entry name" value="PEPTIDASE_A1"/>
    <property type="match status" value="1"/>
</dbReference>
<feature type="signal peptide" evidence="2">
    <location>
        <begin position="1"/>
        <end position="15"/>
    </location>
</feature>
<evidence type="ECO:0000256" key="2">
    <source>
        <dbReference type="SAM" id="SignalP"/>
    </source>
</evidence>
<dbReference type="PANTHER" id="PTHR47966">
    <property type="entry name" value="BETA-SITE APP-CLEAVING ENZYME, ISOFORM A-RELATED"/>
    <property type="match status" value="1"/>
</dbReference>
<evidence type="ECO:0000313" key="5">
    <source>
        <dbReference type="Proteomes" id="UP001175271"/>
    </source>
</evidence>
<dbReference type="GO" id="GO:0006508">
    <property type="term" value="P:proteolysis"/>
    <property type="evidence" value="ECO:0007669"/>
    <property type="project" value="InterPro"/>
</dbReference>
<dbReference type="Proteomes" id="UP001175271">
    <property type="component" value="Unassembled WGS sequence"/>
</dbReference>
<keyword evidence="5" id="KW-1185">Reference proteome</keyword>
<dbReference type="Pfam" id="PF00026">
    <property type="entry name" value="Asp"/>
    <property type="match status" value="1"/>
</dbReference>
<dbReference type="Gene3D" id="2.40.70.10">
    <property type="entry name" value="Acid Proteases"/>
    <property type="match status" value="2"/>
</dbReference>
<organism evidence="4 5">
    <name type="scientific">Steinernema hermaphroditum</name>
    <dbReference type="NCBI Taxonomy" id="289476"/>
    <lineage>
        <taxon>Eukaryota</taxon>
        <taxon>Metazoa</taxon>
        <taxon>Ecdysozoa</taxon>
        <taxon>Nematoda</taxon>
        <taxon>Chromadorea</taxon>
        <taxon>Rhabditida</taxon>
        <taxon>Tylenchina</taxon>
        <taxon>Panagrolaimomorpha</taxon>
        <taxon>Strongyloidoidea</taxon>
        <taxon>Steinernematidae</taxon>
        <taxon>Steinernema</taxon>
    </lineage>
</organism>
<evidence type="ECO:0000313" key="4">
    <source>
        <dbReference type="EMBL" id="KAK0415518.1"/>
    </source>
</evidence>
<dbReference type="GO" id="GO:0005764">
    <property type="term" value="C:lysosome"/>
    <property type="evidence" value="ECO:0007669"/>
    <property type="project" value="TreeGrafter"/>
</dbReference>
<dbReference type="EMBL" id="JAUCMV010000002">
    <property type="protein sequence ID" value="KAK0415518.1"/>
    <property type="molecule type" value="Genomic_DNA"/>
</dbReference>
<reference evidence="4" key="1">
    <citation type="submission" date="2023-06" db="EMBL/GenBank/DDBJ databases">
        <title>Genomic analysis of the entomopathogenic nematode Steinernema hermaphroditum.</title>
        <authorList>
            <person name="Schwarz E.M."/>
            <person name="Heppert J.K."/>
            <person name="Baniya A."/>
            <person name="Schwartz H.T."/>
            <person name="Tan C.-H."/>
            <person name="Antoshechkin I."/>
            <person name="Sternberg P.W."/>
            <person name="Goodrich-Blair H."/>
            <person name="Dillman A.R."/>
        </authorList>
    </citation>
    <scope>NUCLEOTIDE SEQUENCE</scope>
    <source>
        <strain evidence="4">PS9179</strain>
        <tissue evidence="4">Whole animal</tissue>
    </source>
</reference>
<dbReference type="CDD" id="cd05471">
    <property type="entry name" value="pepsin_like"/>
    <property type="match status" value="1"/>
</dbReference>
<protein>
    <recommendedName>
        <fullName evidence="3">Peptidase A1 domain-containing protein</fullName>
    </recommendedName>
</protein>
<dbReference type="InterPro" id="IPR001461">
    <property type="entry name" value="Aspartic_peptidase_A1"/>
</dbReference>
<dbReference type="InterPro" id="IPR021109">
    <property type="entry name" value="Peptidase_aspartic_dom_sf"/>
</dbReference>
<keyword evidence="2" id="KW-0732">Signal</keyword>
<feature type="domain" description="Peptidase A1" evidence="3">
    <location>
        <begin position="49"/>
        <end position="339"/>
    </location>
</feature>
<comment type="caution">
    <text evidence="4">The sequence shown here is derived from an EMBL/GenBank/DDBJ whole genome shotgun (WGS) entry which is preliminary data.</text>
</comment>
<gene>
    <name evidence="4" type="ORF">QR680_011986</name>
</gene>
<proteinExistence type="inferred from homology"/>
<dbReference type="InterPro" id="IPR033121">
    <property type="entry name" value="PEPTIDASE_A1"/>
</dbReference>
<evidence type="ECO:0000259" key="3">
    <source>
        <dbReference type="PROSITE" id="PS51767"/>
    </source>
</evidence>
<feature type="chain" id="PRO_5041260777" description="Peptidase A1 domain-containing protein" evidence="2">
    <location>
        <begin position="16"/>
        <end position="351"/>
    </location>
</feature>
<evidence type="ECO:0000256" key="1">
    <source>
        <dbReference type="ARBA" id="ARBA00007447"/>
    </source>
</evidence>
<comment type="similarity">
    <text evidence="1">Belongs to the peptidase A1 family.</text>
</comment>
<sequence>MKSIVLVALLGLCAAFYLPDGQYPVKVHRTDPARLSKHYHHPAHDFYFITLEVLIGTPPQFNSYLIDTTHGDLEVRLCAHNPPTDADYACFNAAKSSTFKRVNDHIARDTIQTTGPFPTPNVSFAIVSPNSYKDPSEIAGTIGLGWGSKYPGETSFTMDYLADRPKFSIVSGNDQCITRVGFGIGANCTGNQLFQLATTSTRYWQIDFDGFGIGSVIVKGKGQAVIDTTREYIGMPKKYLEQFADAYQIDWSDEYGAYTVDCDRAYTLPSLKFSVDGGPLVIAAQQYVYSEKKLPNGQCVLSFEDSKANGSGPEWYFGIQIITEYCMIFDYEQKTMSFYKDPMAIQCPSHA</sequence>